<dbReference type="RefSeq" id="WP_057866284.1">
    <property type="nucleotide sequence ID" value="NZ_AZEY01000108.1"/>
</dbReference>
<dbReference type="Proteomes" id="UP000052013">
    <property type="component" value="Unassembled WGS sequence"/>
</dbReference>
<sequence length="82" mass="9035">MVKSTGDGNSPAAKQADFECQLRLKTLAAMREIDQPTALLADLLTDRYIRHLTIPQTVADLSTKYHQGYLAGLLTDIKTGPY</sequence>
<comment type="caution">
    <text evidence="1">The sequence shown here is derived from an EMBL/GenBank/DDBJ whole genome shotgun (WGS) entry which is preliminary data.</text>
</comment>
<accession>A0A0R1S743</accession>
<name>A0A0R1S743_9LACO</name>
<gene>
    <name evidence="1" type="ORF">FC85_GL002009</name>
</gene>
<organism evidence="1 2">
    <name type="scientific">Lentilactobacillus diolivorans DSM 14421</name>
    <dbReference type="NCBI Taxonomy" id="1423739"/>
    <lineage>
        <taxon>Bacteria</taxon>
        <taxon>Bacillati</taxon>
        <taxon>Bacillota</taxon>
        <taxon>Bacilli</taxon>
        <taxon>Lactobacillales</taxon>
        <taxon>Lactobacillaceae</taxon>
        <taxon>Lentilactobacillus</taxon>
    </lineage>
</organism>
<dbReference type="EMBL" id="AZEY01000108">
    <property type="protein sequence ID" value="KRL62498.1"/>
    <property type="molecule type" value="Genomic_DNA"/>
</dbReference>
<evidence type="ECO:0000313" key="1">
    <source>
        <dbReference type="EMBL" id="KRL62498.1"/>
    </source>
</evidence>
<reference evidence="1 2" key="1">
    <citation type="journal article" date="2015" name="Genome Announc.">
        <title>Expanding the biotechnology potential of lactobacilli through comparative genomics of 213 strains and associated genera.</title>
        <authorList>
            <person name="Sun Z."/>
            <person name="Harris H.M."/>
            <person name="McCann A."/>
            <person name="Guo C."/>
            <person name="Argimon S."/>
            <person name="Zhang W."/>
            <person name="Yang X."/>
            <person name="Jeffery I.B."/>
            <person name="Cooney J.C."/>
            <person name="Kagawa T.F."/>
            <person name="Liu W."/>
            <person name="Song Y."/>
            <person name="Salvetti E."/>
            <person name="Wrobel A."/>
            <person name="Rasinkangas P."/>
            <person name="Parkhill J."/>
            <person name="Rea M.C."/>
            <person name="O'Sullivan O."/>
            <person name="Ritari J."/>
            <person name="Douillard F.P."/>
            <person name="Paul Ross R."/>
            <person name="Yang R."/>
            <person name="Briner A.E."/>
            <person name="Felis G.E."/>
            <person name="de Vos W.M."/>
            <person name="Barrangou R."/>
            <person name="Klaenhammer T.R."/>
            <person name="Caufield P.W."/>
            <person name="Cui Y."/>
            <person name="Zhang H."/>
            <person name="O'Toole P.W."/>
        </authorList>
    </citation>
    <scope>NUCLEOTIDE SEQUENCE [LARGE SCALE GENOMIC DNA]</scope>
    <source>
        <strain evidence="1 2">DSM 14421</strain>
    </source>
</reference>
<proteinExistence type="predicted"/>
<protein>
    <submittedName>
        <fullName evidence="1">Uncharacterized protein</fullName>
    </submittedName>
</protein>
<dbReference type="PATRIC" id="fig|1423739.3.peg.2095"/>
<evidence type="ECO:0000313" key="2">
    <source>
        <dbReference type="Proteomes" id="UP000052013"/>
    </source>
</evidence>
<dbReference type="AlphaFoldDB" id="A0A0R1S743"/>